<dbReference type="GO" id="GO:0043843">
    <property type="term" value="F:ADP-specific glucokinase activity"/>
    <property type="evidence" value="ECO:0007669"/>
    <property type="project" value="TreeGrafter"/>
</dbReference>
<keyword evidence="7" id="KW-1185">Reference proteome</keyword>
<keyword evidence="4" id="KW-0460">Magnesium</keyword>
<name>A0A915E3A1_9BILA</name>
<keyword evidence="6" id="KW-0812">Transmembrane</keyword>
<dbReference type="Gene3D" id="3.40.1190.20">
    <property type="match status" value="1"/>
</dbReference>
<keyword evidence="6" id="KW-0472">Membrane</keyword>
<reference evidence="8" key="1">
    <citation type="submission" date="2022-11" db="UniProtKB">
        <authorList>
            <consortium name="WormBaseParasite"/>
        </authorList>
    </citation>
    <scope>IDENTIFICATION</scope>
</reference>
<dbReference type="PROSITE" id="PS51255">
    <property type="entry name" value="ADPK"/>
    <property type="match status" value="1"/>
</dbReference>
<evidence type="ECO:0000256" key="2">
    <source>
        <dbReference type="ARBA" id="ARBA00022723"/>
    </source>
</evidence>
<dbReference type="GO" id="GO:0005783">
    <property type="term" value="C:endoplasmic reticulum"/>
    <property type="evidence" value="ECO:0007669"/>
    <property type="project" value="TreeGrafter"/>
</dbReference>
<keyword evidence="5" id="KW-0324">Glycolysis</keyword>
<dbReference type="PANTHER" id="PTHR21208">
    <property type="entry name" value="ADP-DEPENDENT GLUCOKINASE"/>
    <property type="match status" value="1"/>
</dbReference>
<dbReference type="Proteomes" id="UP000887574">
    <property type="component" value="Unplaced"/>
</dbReference>
<dbReference type="GO" id="GO:0046872">
    <property type="term" value="F:metal ion binding"/>
    <property type="evidence" value="ECO:0007669"/>
    <property type="project" value="UniProtKB-KW"/>
</dbReference>
<evidence type="ECO:0000256" key="4">
    <source>
        <dbReference type="ARBA" id="ARBA00022842"/>
    </source>
</evidence>
<evidence type="ECO:0000256" key="6">
    <source>
        <dbReference type="SAM" id="Phobius"/>
    </source>
</evidence>
<evidence type="ECO:0000256" key="1">
    <source>
        <dbReference type="ARBA" id="ARBA00022679"/>
    </source>
</evidence>
<protein>
    <submittedName>
        <fullName evidence="8">Uncharacterized protein</fullName>
    </submittedName>
</protein>
<dbReference type="SUPFAM" id="SSF53613">
    <property type="entry name" value="Ribokinase-like"/>
    <property type="match status" value="1"/>
</dbReference>
<dbReference type="AlphaFoldDB" id="A0A915E3A1"/>
<dbReference type="PANTHER" id="PTHR21208:SF0">
    <property type="entry name" value="ADP-DEPENDENT GLUCOKINASE"/>
    <property type="match status" value="1"/>
</dbReference>
<keyword evidence="2" id="KW-0479">Metal-binding</keyword>
<organism evidence="7 8">
    <name type="scientific">Ditylenchus dipsaci</name>
    <dbReference type="NCBI Taxonomy" id="166011"/>
    <lineage>
        <taxon>Eukaryota</taxon>
        <taxon>Metazoa</taxon>
        <taxon>Ecdysozoa</taxon>
        <taxon>Nematoda</taxon>
        <taxon>Chromadorea</taxon>
        <taxon>Rhabditida</taxon>
        <taxon>Tylenchina</taxon>
        <taxon>Tylenchomorpha</taxon>
        <taxon>Sphaerularioidea</taxon>
        <taxon>Anguinidae</taxon>
        <taxon>Anguininae</taxon>
        <taxon>Ditylenchus</taxon>
    </lineage>
</organism>
<dbReference type="GO" id="GO:0006006">
    <property type="term" value="P:glucose metabolic process"/>
    <property type="evidence" value="ECO:0007669"/>
    <property type="project" value="TreeGrafter"/>
</dbReference>
<evidence type="ECO:0000313" key="8">
    <source>
        <dbReference type="WBParaSite" id="jg26018"/>
    </source>
</evidence>
<evidence type="ECO:0000313" key="7">
    <source>
        <dbReference type="Proteomes" id="UP000887574"/>
    </source>
</evidence>
<proteinExistence type="predicted"/>
<dbReference type="InterPro" id="IPR029056">
    <property type="entry name" value="Ribokinase-like"/>
</dbReference>
<evidence type="ECO:0000256" key="3">
    <source>
        <dbReference type="ARBA" id="ARBA00022777"/>
    </source>
</evidence>
<keyword evidence="1" id="KW-0808">Transferase</keyword>
<feature type="transmembrane region" description="Helical" evidence="6">
    <location>
        <begin position="12"/>
        <end position="28"/>
    </location>
</feature>
<dbReference type="Pfam" id="PF04587">
    <property type="entry name" value="ADP_PFK_GK"/>
    <property type="match status" value="1"/>
</dbReference>
<sequence>MFPFNTPYTYLLHWALVCAAAPWLYSYFNEQHRQNSMTVEQAMLKAWERVITQPTIRFRKIIVGINCNVDVIVSGIDLVGRLNVTSEAIGDKEVLNGLDDLYEVFAHFFSKGAPAERYMADEASFEKLVSLTEANQLRVQHSIGGNAALMAQKIASSFPAATAFLVGPIGPRSQALLHPSIVRNNSTRIVQDEMHLVMEYKQGEIMGEYVAPASSRFITSHDQYSGSSVVIEMFFKAIGQFRPDLIIFSGVHLLEAQKQEVRLEKLRLIKRSIQQINP</sequence>
<dbReference type="InterPro" id="IPR007666">
    <property type="entry name" value="ADP_PFK/GK"/>
</dbReference>
<keyword evidence="3" id="KW-0418">Kinase</keyword>
<dbReference type="GO" id="GO:0006096">
    <property type="term" value="P:glycolytic process"/>
    <property type="evidence" value="ECO:0007669"/>
    <property type="project" value="UniProtKB-KW"/>
</dbReference>
<keyword evidence="6" id="KW-1133">Transmembrane helix</keyword>
<dbReference type="WBParaSite" id="jg26018">
    <property type="protein sequence ID" value="jg26018"/>
    <property type="gene ID" value="jg26018"/>
</dbReference>
<evidence type="ECO:0000256" key="5">
    <source>
        <dbReference type="ARBA" id="ARBA00023152"/>
    </source>
</evidence>
<accession>A0A915E3A1</accession>